<dbReference type="SUPFAM" id="SSF51905">
    <property type="entry name" value="FAD/NAD(P)-binding domain"/>
    <property type="match status" value="1"/>
</dbReference>
<evidence type="ECO:0000256" key="2">
    <source>
        <dbReference type="ARBA" id="ARBA00022630"/>
    </source>
</evidence>
<organism evidence="8 9">
    <name type="scientific">Aspergillus ellipticus CBS 707.79</name>
    <dbReference type="NCBI Taxonomy" id="1448320"/>
    <lineage>
        <taxon>Eukaryota</taxon>
        <taxon>Fungi</taxon>
        <taxon>Dikarya</taxon>
        <taxon>Ascomycota</taxon>
        <taxon>Pezizomycotina</taxon>
        <taxon>Eurotiomycetes</taxon>
        <taxon>Eurotiomycetidae</taxon>
        <taxon>Eurotiales</taxon>
        <taxon>Aspergillaceae</taxon>
        <taxon>Aspergillus</taxon>
        <taxon>Aspergillus subgen. Circumdati</taxon>
    </lineage>
</organism>
<dbReference type="FunFam" id="3.50.50.60:FF:000156">
    <property type="entry name" value="Salicylate hydroxylase, putative"/>
    <property type="match status" value="1"/>
</dbReference>
<dbReference type="Proteomes" id="UP000247810">
    <property type="component" value="Unassembled WGS sequence"/>
</dbReference>
<dbReference type="GO" id="GO:0071949">
    <property type="term" value="F:FAD binding"/>
    <property type="evidence" value="ECO:0007669"/>
    <property type="project" value="InterPro"/>
</dbReference>
<evidence type="ECO:0000259" key="7">
    <source>
        <dbReference type="Pfam" id="PF01494"/>
    </source>
</evidence>
<gene>
    <name evidence="8" type="ORF">BO71DRAFT_317069</name>
</gene>
<keyword evidence="5" id="KW-0503">Monooxygenase</keyword>
<dbReference type="OrthoDB" id="16820at2759"/>
<keyword evidence="2" id="KW-0285">Flavoprotein</keyword>
<feature type="domain" description="FAD-binding" evidence="7">
    <location>
        <begin position="3"/>
        <end position="350"/>
    </location>
</feature>
<keyword evidence="9" id="KW-1185">Reference proteome</keyword>
<dbReference type="PANTHER" id="PTHR13789:SF316">
    <property type="entry name" value="FAD-BINDING DOMAIN-CONTAINING PROTEIN"/>
    <property type="match status" value="1"/>
</dbReference>
<dbReference type="InterPro" id="IPR036188">
    <property type="entry name" value="FAD/NAD-bd_sf"/>
</dbReference>
<keyword evidence="6" id="KW-0732">Signal</keyword>
<evidence type="ECO:0000313" key="9">
    <source>
        <dbReference type="Proteomes" id="UP000247810"/>
    </source>
</evidence>
<dbReference type="VEuPathDB" id="FungiDB:BO71DRAFT_317069"/>
<dbReference type="Pfam" id="PF01494">
    <property type="entry name" value="FAD_binding_3"/>
    <property type="match status" value="1"/>
</dbReference>
<evidence type="ECO:0000256" key="3">
    <source>
        <dbReference type="ARBA" id="ARBA00022827"/>
    </source>
</evidence>
<dbReference type="PRINTS" id="PR00420">
    <property type="entry name" value="RNGMNOXGNASE"/>
</dbReference>
<keyword evidence="4" id="KW-0560">Oxidoreductase</keyword>
<feature type="signal peptide" evidence="6">
    <location>
        <begin position="1"/>
        <end position="20"/>
    </location>
</feature>
<accession>A0A319DKQ4</accession>
<dbReference type="GO" id="GO:0004497">
    <property type="term" value="F:monooxygenase activity"/>
    <property type="evidence" value="ECO:0007669"/>
    <property type="project" value="UniProtKB-KW"/>
</dbReference>
<sequence>MSTNVAIIGAGLSGLALALALHQQSIPCTLYEARSAPLNIGGAIMLSPNALRILDQLGVFARIHPEGYSFDNLYFRTPDDQPLDSYEFGNAREYGYQGLRIYRHVLIRELSAMVHSAGIPIHYHHKFSHIVTESPHSVTWAWADSTTTTTTTTTTATATCLVGADGIHSTVRQYLYPDLEPIFTNAVGVTAAVPTSQLQLPIPVSNNYPFPVTILNPTHGAFVIAPQLPDGSEVLIGRQKRAPQLDREGWAALLNNKAWCVDFLRDGADDFPGIVQRAVSEISPDRINLWPFYRVPRLESWSSVQGRVVILGDAAHAIPPTAGQGINQALEDVFTYALVWGRCQKEEGEGGLQRALGIWQRGRQERVDRVLDLNDQIDRRRLPRKEGGGQQGEKMEPFDLEWLYRPDFGQMVEGWFARGL</sequence>
<name>A0A319DKQ4_9EURO</name>
<feature type="chain" id="PRO_5016399726" evidence="6">
    <location>
        <begin position="21"/>
        <end position="420"/>
    </location>
</feature>
<reference evidence="8 9" key="1">
    <citation type="submission" date="2018-02" db="EMBL/GenBank/DDBJ databases">
        <title>The genomes of Aspergillus section Nigri reveals drivers in fungal speciation.</title>
        <authorList>
            <consortium name="DOE Joint Genome Institute"/>
            <person name="Vesth T.C."/>
            <person name="Nybo J."/>
            <person name="Theobald S."/>
            <person name="Brandl J."/>
            <person name="Frisvad J.C."/>
            <person name="Nielsen K.F."/>
            <person name="Lyhne E.K."/>
            <person name="Kogle M.E."/>
            <person name="Kuo A."/>
            <person name="Riley R."/>
            <person name="Clum A."/>
            <person name="Nolan M."/>
            <person name="Lipzen A."/>
            <person name="Salamov A."/>
            <person name="Henrissat B."/>
            <person name="Wiebenga A."/>
            <person name="De vries R.P."/>
            <person name="Grigoriev I.V."/>
            <person name="Mortensen U.H."/>
            <person name="Andersen M.R."/>
            <person name="Baker S.E."/>
        </authorList>
    </citation>
    <scope>NUCLEOTIDE SEQUENCE [LARGE SCALE GENOMIC DNA]</scope>
    <source>
        <strain evidence="8 9">CBS 707.79</strain>
    </source>
</reference>
<evidence type="ECO:0000256" key="1">
    <source>
        <dbReference type="ARBA" id="ARBA00007992"/>
    </source>
</evidence>
<protein>
    <submittedName>
        <fullName evidence="8">FAD/NAD(P)-binding domain-containing protein</fullName>
    </submittedName>
</protein>
<evidence type="ECO:0000256" key="6">
    <source>
        <dbReference type="SAM" id="SignalP"/>
    </source>
</evidence>
<evidence type="ECO:0000313" key="8">
    <source>
        <dbReference type="EMBL" id="PYH98141.1"/>
    </source>
</evidence>
<dbReference type="EMBL" id="KZ825815">
    <property type="protein sequence ID" value="PYH98141.1"/>
    <property type="molecule type" value="Genomic_DNA"/>
</dbReference>
<dbReference type="Gene3D" id="3.50.50.60">
    <property type="entry name" value="FAD/NAD(P)-binding domain"/>
    <property type="match status" value="1"/>
</dbReference>
<dbReference type="InterPro" id="IPR002938">
    <property type="entry name" value="FAD-bd"/>
</dbReference>
<keyword evidence="3" id="KW-0274">FAD</keyword>
<evidence type="ECO:0000256" key="4">
    <source>
        <dbReference type="ARBA" id="ARBA00023002"/>
    </source>
</evidence>
<proteinExistence type="inferred from homology"/>
<dbReference type="PANTHER" id="PTHR13789">
    <property type="entry name" value="MONOOXYGENASE"/>
    <property type="match status" value="1"/>
</dbReference>
<dbReference type="AlphaFoldDB" id="A0A319DKQ4"/>
<evidence type="ECO:0000256" key="5">
    <source>
        <dbReference type="ARBA" id="ARBA00023033"/>
    </source>
</evidence>
<dbReference type="InterPro" id="IPR050493">
    <property type="entry name" value="FAD-dep_Monooxygenase_BioMet"/>
</dbReference>
<dbReference type="STRING" id="1448320.A0A319DKQ4"/>
<comment type="similarity">
    <text evidence="1">Belongs to the paxM FAD-dependent monooxygenase family.</text>
</comment>